<name>A0A9Q1F806_SYNKA</name>
<feature type="compositionally biased region" description="Low complexity" evidence="1">
    <location>
        <begin position="62"/>
        <end position="71"/>
    </location>
</feature>
<proteinExistence type="predicted"/>
<feature type="region of interest" description="Disordered" evidence="1">
    <location>
        <begin position="23"/>
        <end position="105"/>
    </location>
</feature>
<dbReference type="Proteomes" id="UP001152622">
    <property type="component" value="Chromosome 8"/>
</dbReference>
<evidence type="ECO:0000313" key="2">
    <source>
        <dbReference type="EMBL" id="KAJ8352790.1"/>
    </source>
</evidence>
<dbReference type="AlphaFoldDB" id="A0A9Q1F806"/>
<evidence type="ECO:0000313" key="3">
    <source>
        <dbReference type="Proteomes" id="UP001152622"/>
    </source>
</evidence>
<evidence type="ECO:0000256" key="1">
    <source>
        <dbReference type="SAM" id="MobiDB-lite"/>
    </source>
</evidence>
<gene>
    <name evidence="2" type="ORF">SKAU_G00242660</name>
</gene>
<organism evidence="2 3">
    <name type="scientific">Synaphobranchus kaupii</name>
    <name type="common">Kaup's arrowtooth eel</name>
    <dbReference type="NCBI Taxonomy" id="118154"/>
    <lineage>
        <taxon>Eukaryota</taxon>
        <taxon>Metazoa</taxon>
        <taxon>Chordata</taxon>
        <taxon>Craniata</taxon>
        <taxon>Vertebrata</taxon>
        <taxon>Euteleostomi</taxon>
        <taxon>Actinopterygii</taxon>
        <taxon>Neopterygii</taxon>
        <taxon>Teleostei</taxon>
        <taxon>Anguilliformes</taxon>
        <taxon>Synaphobranchidae</taxon>
        <taxon>Synaphobranchus</taxon>
    </lineage>
</organism>
<keyword evidence="3" id="KW-1185">Reference proteome</keyword>
<dbReference type="EMBL" id="JAINUF010000008">
    <property type="protein sequence ID" value="KAJ8352790.1"/>
    <property type="molecule type" value="Genomic_DNA"/>
</dbReference>
<reference evidence="2" key="1">
    <citation type="journal article" date="2023" name="Science">
        <title>Genome structures resolve the early diversification of teleost fishes.</title>
        <authorList>
            <person name="Parey E."/>
            <person name="Louis A."/>
            <person name="Montfort J."/>
            <person name="Bouchez O."/>
            <person name="Roques C."/>
            <person name="Iampietro C."/>
            <person name="Lluch J."/>
            <person name="Castinel A."/>
            <person name="Donnadieu C."/>
            <person name="Desvignes T."/>
            <person name="Floi Bucao C."/>
            <person name="Jouanno E."/>
            <person name="Wen M."/>
            <person name="Mejri S."/>
            <person name="Dirks R."/>
            <person name="Jansen H."/>
            <person name="Henkel C."/>
            <person name="Chen W.J."/>
            <person name="Zahm M."/>
            <person name="Cabau C."/>
            <person name="Klopp C."/>
            <person name="Thompson A.W."/>
            <person name="Robinson-Rechavi M."/>
            <person name="Braasch I."/>
            <person name="Lecointre G."/>
            <person name="Bobe J."/>
            <person name="Postlethwait J.H."/>
            <person name="Berthelot C."/>
            <person name="Roest Crollius H."/>
            <person name="Guiguen Y."/>
        </authorList>
    </citation>
    <scope>NUCLEOTIDE SEQUENCE</scope>
    <source>
        <strain evidence="2">WJC10195</strain>
    </source>
</reference>
<protein>
    <submittedName>
        <fullName evidence="2">Uncharacterized protein</fullName>
    </submittedName>
</protein>
<comment type="caution">
    <text evidence="2">The sequence shown here is derived from an EMBL/GenBank/DDBJ whole genome shotgun (WGS) entry which is preliminary data.</text>
</comment>
<feature type="compositionally biased region" description="Polar residues" evidence="1">
    <location>
        <begin position="28"/>
        <end position="39"/>
    </location>
</feature>
<accession>A0A9Q1F806</accession>
<sequence length="199" mass="21488">MVAWRQPHVMRTLLLSRDLEECEDESQMENLLGSSSPANSRGLPSLSHTAGSQPRAPPPSEPRFGFPRLPGGPSGRTPGPLDPRPRPRHAASPLPRFKGRESTEAASALHISPSIACPGAAWHRLPRREGGACKVERTLPPVALGRRRSLNIHEPRWKGEPIAGAPCCGLIGTVRGKRCAWRRSNHITALGLLGVPCSL</sequence>